<evidence type="ECO:0000313" key="3">
    <source>
        <dbReference type="Proteomes" id="UP000825008"/>
    </source>
</evidence>
<name>A0A9X7WJS9_9MYCO</name>
<gene>
    <name evidence="2" type="ORF">K3U94_10105</name>
</gene>
<feature type="transmembrane region" description="Helical" evidence="1">
    <location>
        <begin position="20"/>
        <end position="39"/>
    </location>
</feature>
<protein>
    <recommendedName>
        <fullName evidence="4">Aspartate carbamoyl transferase</fullName>
    </recommendedName>
</protein>
<dbReference type="Proteomes" id="UP000825008">
    <property type="component" value="Chromosome"/>
</dbReference>
<evidence type="ECO:0008006" key="4">
    <source>
        <dbReference type="Google" id="ProtNLM"/>
    </source>
</evidence>
<accession>A0A9X7WJS9</accession>
<organism evidence="2 3">
    <name type="scientific">Mycolicibacter heraklionensis</name>
    <dbReference type="NCBI Taxonomy" id="512402"/>
    <lineage>
        <taxon>Bacteria</taxon>
        <taxon>Bacillati</taxon>
        <taxon>Actinomycetota</taxon>
        <taxon>Actinomycetes</taxon>
        <taxon>Mycobacteriales</taxon>
        <taxon>Mycobacteriaceae</taxon>
        <taxon>Mycolicibacter</taxon>
    </lineage>
</organism>
<keyword evidence="1" id="KW-0812">Transmembrane</keyword>
<proteinExistence type="predicted"/>
<dbReference type="RefSeq" id="WP_220696374.1">
    <property type="nucleotide sequence ID" value="NZ_CP080997.1"/>
</dbReference>
<dbReference type="EMBL" id="CP080997">
    <property type="protein sequence ID" value="QZA09540.1"/>
    <property type="molecule type" value="Genomic_DNA"/>
</dbReference>
<evidence type="ECO:0000256" key="1">
    <source>
        <dbReference type="SAM" id="Phobius"/>
    </source>
</evidence>
<dbReference type="AlphaFoldDB" id="A0A9X7WJS9"/>
<keyword evidence="1" id="KW-1133">Transmembrane helix</keyword>
<reference evidence="2" key="1">
    <citation type="submission" date="2021-08" db="EMBL/GenBank/DDBJ databases">
        <title>Whole genome sequencing of non-tuberculosis mycobacteria type-strains.</title>
        <authorList>
            <person name="Igarashi Y."/>
            <person name="Osugi A."/>
            <person name="Mitarai S."/>
        </authorList>
    </citation>
    <scope>NUCLEOTIDE SEQUENCE</scope>
    <source>
        <strain evidence="2">JCM 30995</strain>
    </source>
</reference>
<keyword evidence="1" id="KW-0472">Membrane</keyword>
<evidence type="ECO:0000313" key="2">
    <source>
        <dbReference type="EMBL" id="QZA09540.1"/>
    </source>
</evidence>
<sequence>MATTDTATGTDLPVTENLNSALSVMAVGRMILAVVSLAAPRQFAKLVGVTPSAELTYMTRIYGARAFAMGLAYLTSGARERYRWKRLSLMVDSLDTINGVSHLVRRDLPLRAAVSMVGLTGSYAVIGATKVATEQFAESG</sequence>
<dbReference type="KEGG" id="mher:K3U94_10105"/>